<proteinExistence type="predicted"/>
<organism evidence="2 3">
    <name type="scientific">Ciona savignyi</name>
    <name type="common">Pacific transparent sea squirt</name>
    <dbReference type="NCBI Taxonomy" id="51511"/>
    <lineage>
        <taxon>Eukaryota</taxon>
        <taxon>Metazoa</taxon>
        <taxon>Chordata</taxon>
        <taxon>Tunicata</taxon>
        <taxon>Ascidiacea</taxon>
        <taxon>Phlebobranchia</taxon>
        <taxon>Cionidae</taxon>
        <taxon>Ciona</taxon>
    </lineage>
</organism>
<feature type="compositionally biased region" description="Basic and acidic residues" evidence="1">
    <location>
        <begin position="85"/>
        <end position="97"/>
    </location>
</feature>
<dbReference type="AlphaFoldDB" id="H2YZ43"/>
<evidence type="ECO:0000313" key="2">
    <source>
        <dbReference type="Ensembl" id="ENSCSAVP00000010605.1"/>
    </source>
</evidence>
<evidence type="ECO:0000313" key="3">
    <source>
        <dbReference type="Proteomes" id="UP000007875"/>
    </source>
</evidence>
<dbReference type="GeneTree" id="ENSGT00940000155242"/>
<dbReference type="Ensembl" id="ENSCSAVT00000010734.1">
    <property type="protein sequence ID" value="ENSCSAVP00000010605.1"/>
    <property type="gene ID" value="ENSCSAVG00000006240.1"/>
</dbReference>
<dbReference type="HOGENOM" id="CLU_1800780_0_0_1"/>
<protein>
    <submittedName>
        <fullName evidence="2">Uncharacterized protein</fullName>
    </submittedName>
</protein>
<evidence type="ECO:0000256" key="1">
    <source>
        <dbReference type="SAM" id="MobiDB-lite"/>
    </source>
</evidence>
<reference evidence="2" key="3">
    <citation type="submission" date="2025-09" db="UniProtKB">
        <authorList>
            <consortium name="Ensembl"/>
        </authorList>
    </citation>
    <scope>IDENTIFICATION</scope>
</reference>
<reference evidence="2" key="2">
    <citation type="submission" date="2025-08" db="UniProtKB">
        <authorList>
            <consortium name="Ensembl"/>
        </authorList>
    </citation>
    <scope>IDENTIFICATION</scope>
</reference>
<dbReference type="Proteomes" id="UP000007875">
    <property type="component" value="Unassembled WGS sequence"/>
</dbReference>
<keyword evidence="3" id="KW-1185">Reference proteome</keyword>
<feature type="compositionally biased region" description="Acidic residues" evidence="1">
    <location>
        <begin position="67"/>
        <end position="78"/>
    </location>
</feature>
<accession>H2YZ43</accession>
<sequence>MSMMESDDKMGRGDSDVDIETTDPAEQPSMDQQLSMAFESTEGPEDQAGMEEGKSRLLEDLLMSDVELSDGESEDEGDNPFATRSDSENSEDGREDITAVLPKTDIQPSTTHLKEDTPGDFDSVTSYLDAALMQANSDKKPEPA</sequence>
<reference evidence="3" key="1">
    <citation type="submission" date="2003-08" db="EMBL/GenBank/DDBJ databases">
        <authorList>
            <person name="Birren B."/>
            <person name="Nusbaum C."/>
            <person name="Abebe A."/>
            <person name="Abouelleil A."/>
            <person name="Adekoya E."/>
            <person name="Ait-zahra M."/>
            <person name="Allen N."/>
            <person name="Allen T."/>
            <person name="An P."/>
            <person name="Anderson M."/>
            <person name="Anderson S."/>
            <person name="Arachchi H."/>
            <person name="Armbruster J."/>
            <person name="Bachantsang P."/>
            <person name="Baldwin J."/>
            <person name="Barry A."/>
            <person name="Bayul T."/>
            <person name="Blitshsteyn B."/>
            <person name="Bloom T."/>
            <person name="Blye J."/>
            <person name="Boguslavskiy L."/>
            <person name="Borowsky M."/>
            <person name="Boukhgalter B."/>
            <person name="Brunache A."/>
            <person name="Butler J."/>
            <person name="Calixte N."/>
            <person name="Calvo S."/>
            <person name="Camarata J."/>
            <person name="Campo K."/>
            <person name="Chang J."/>
            <person name="Cheshatsang Y."/>
            <person name="Citroen M."/>
            <person name="Collymore A."/>
            <person name="Considine T."/>
            <person name="Cook A."/>
            <person name="Cooke P."/>
            <person name="Corum B."/>
            <person name="Cuomo C."/>
            <person name="David R."/>
            <person name="Dawoe T."/>
            <person name="Degray S."/>
            <person name="Dodge S."/>
            <person name="Dooley K."/>
            <person name="Dorje P."/>
            <person name="Dorjee K."/>
            <person name="Dorris L."/>
            <person name="Duffey N."/>
            <person name="Dupes A."/>
            <person name="Elkins T."/>
            <person name="Engels R."/>
            <person name="Erickson J."/>
            <person name="Farina A."/>
            <person name="Faro S."/>
            <person name="Ferreira P."/>
            <person name="Fischer H."/>
            <person name="Fitzgerald M."/>
            <person name="Foley K."/>
            <person name="Gage D."/>
            <person name="Galagan J."/>
            <person name="Gearin G."/>
            <person name="Gnerre S."/>
            <person name="Gnirke A."/>
            <person name="Goyette A."/>
            <person name="Graham J."/>
            <person name="Grandbois E."/>
            <person name="Gyaltsen K."/>
            <person name="Hafez N."/>
            <person name="Hagopian D."/>
            <person name="Hagos B."/>
            <person name="Hall J."/>
            <person name="Hatcher B."/>
            <person name="Heller A."/>
            <person name="Higgins H."/>
            <person name="Honan T."/>
            <person name="Horn A."/>
            <person name="Houde N."/>
            <person name="Hughes L."/>
            <person name="Hulme W."/>
            <person name="Husby E."/>
            <person name="Iliev I."/>
            <person name="Jaffe D."/>
            <person name="Jones C."/>
            <person name="Kamal M."/>
            <person name="Kamat A."/>
            <person name="Kamvysselis M."/>
            <person name="Karlsson E."/>
            <person name="Kells C."/>
            <person name="Kieu A."/>
            <person name="Kisner P."/>
            <person name="Kodira C."/>
            <person name="Kulbokas E."/>
            <person name="Labutti K."/>
            <person name="Lama D."/>
            <person name="Landers T."/>
            <person name="Leger J."/>
            <person name="Levine S."/>
            <person name="Lewis D."/>
            <person name="Lewis T."/>
            <person name="Lindblad-toh K."/>
            <person name="Liu X."/>
            <person name="Lokyitsang T."/>
            <person name="Lokyitsang Y."/>
            <person name="Lucien O."/>
            <person name="Lui A."/>
            <person name="Ma L.J."/>
            <person name="Mabbitt R."/>
            <person name="Macdonald J."/>
            <person name="Maclean C."/>
            <person name="Major J."/>
            <person name="Manning J."/>
            <person name="Marabella R."/>
            <person name="Maru K."/>
            <person name="Matthews C."/>
            <person name="Mauceli E."/>
            <person name="Mccarthy M."/>
            <person name="Mcdonough S."/>
            <person name="Mcghee T."/>
            <person name="Meldrim J."/>
            <person name="Meneus L."/>
            <person name="Mesirov J."/>
            <person name="Mihalev A."/>
            <person name="Mihova T."/>
            <person name="Mikkelsen T."/>
            <person name="Mlenga V."/>
            <person name="Moru K."/>
            <person name="Mozes J."/>
            <person name="Mulrain L."/>
            <person name="Munson G."/>
            <person name="Naylor J."/>
            <person name="Newes C."/>
            <person name="Nguyen C."/>
            <person name="Nguyen N."/>
            <person name="Nguyen T."/>
            <person name="Nicol R."/>
            <person name="Nielsen C."/>
            <person name="Nizzari M."/>
            <person name="Norbu C."/>
            <person name="Norbu N."/>
            <person name="O'donnell P."/>
            <person name="Okoawo O."/>
            <person name="O'leary S."/>
            <person name="Omotosho B."/>
            <person name="O'neill K."/>
            <person name="Osman S."/>
            <person name="Parker S."/>
            <person name="Perrin D."/>
            <person name="Phunkhang P."/>
            <person name="Piqani B."/>
            <person name="Purcell S."/>
            <person name="Rachupka T."/>
            <person name="Ramasamy U."/>
            <person name="Rameau R."/>
            <person name="Ray V."/>
            <person name="Raymond C."/>
            <person name="Retta R."/>
            <person name="Richardson S."/>
            <person name="Rise C."/>
            <person name="Rodriguez J."/>
            <person name="Rogers J."/>
            <person name="Rogov P."/>
            <person name="Rutman M."/>
            <person name="Schupbach R."/>
            <person name="Seaman C."/>
            <person name="Settipalli S."/>
            <person name="Sharpe T."/>
            <person name="Sheridan J."/>
            <person name="Sherpa N."/>
            <person name="Shi J."/>
            <person name="Smirnov S."/>
            <person name="Smith C."/>
            <person name="Sougnez C."/>
            <person name="Spencer B."/>
            <person name="Stalker J."/>
            <person name="Stange-thomann N."/>
            <person name="Stavropoulos S."/>
            <person name="Stetson K."/>
            <person name="Stone C."/>
            <person name="Stone S."/>
            <person name="Stubbs M."/>
            <person name="Talamas J."/>
            <person name="Tchuinga P."/>
            <person name="Tenzing P."/>
            <person name="Tesfaye S."/>
            <person name="Theodore J."/>
            <person name="Thoulutsang Y."/>
            <person name="Topham K."/>
            <person name="Towey S."/>
            <person name="Tsamla T."/>
            <person name="Tsomo N."/>
            <person name="Vallee D."/>
            <person name="Vassiliev H."/>
            <person name="Venkataraman V."/>
            <person name="Vinson J."/>
            <person name="Vo A."/>
            <person name="Wade C."/>
            <person name="Wang S."/>
            <person name="Wangchuk T."/>
            <person name="Wangdi T."/>
            <person name="Whittaker C."/>
            <person name="Wilkinson J."/>
            <person name="Wu Y."/>
            <person name="Wyman D."/>
            <person name="Yadav S."/>
            <person name="Yang S."/>
            <person name="Yang X."/>
            <person name="Yeager S."/>
            <person name="Yee E."/>
            <person name="Young G."/>
            <person name="Zainoun J."/>
            <person name="Zembeck L."/>
            <person name="Zimmer A."/>
            <person name="Zody M."/>
            <person name="Lander E."/>
        </authorList>
    </citation>
    <scope>NUCLEOTIDE SEQUENCE [LARGE SCALE GENOMIC DNA]</scope>
</reference>
<feature type="region of interest" description="Disordered" evidence="1">
    <location>
        <begin position="1"/>
        <end position="122"/>
    </location>
</feature>
<name>H2YZ43_CIOSA</name>
<feature type="compositionally biased region" description="Basic and acidic residues" evidence="1">
    <location>
        <begin position="1"/>
        <end position="15"/>
    </location>
</feature>